<reference evidence="3" key="1">
    <citation type="submission" date="2017-12" db="EMBL/GenBank/DDBJ databases">
        <title>Complete genome sequence of Herbivorax saccincola GGR1, a novel Cellulosome-producing hydrolytic bacterium in a thermophilic biogas plant, established by Illumina and Nanopore MinION sequencing.</title>
        <authorList>
            <person name="Pechtl A."/>
            <person name="Ruckert C."/>
            <person name="Koeck D.E."/>
            <person name="Maus I."/>
            <person name="Winkler A."/>
            <person name="Kalinowski J."/>
            <person name="Puhler A."/>
            <person name="Schwarz W.W."/>
            <person name="Zverlov V.V."/>
            <person name="Schluter A."/>
            <person name="Liebl W."/>
        </authorList>
    </citation>
    <scope>NUCLEOTIDE SEQUENCE [LARGE SCALE GENOMIC DNA]</scope>
    <source>
        <strain evidence="3">GGR1</strain>
    </source>
</reference>
<evidence type="ECO:0000313" key="4">
    <source>
        <dbReference type="Proteomes" id="UP000233534"/>
    </source>
</evidence>
<dbReference type="InterPro" id="IPR029787">
    <property type="entry name" value="Nucleotide_cyclase"/>
</dbReference>
<dbReference type="InterPro" id="IPR043128">
    <property type="entry name" value="Rev_trsase/Diguanyl_cyclase"/>
</dbReference>
<dbReference type="Proteomes" id="UP000233534">
    <property type="component" value="Chromosome"/>
</dbReference>
<proteinExistence type="predicted"/>
<feature type="transmembrane region" description="Helical" evidence="1">
    <location>
        <begin position="12"/>
        <end position="35"/>
    </location>
</feature>
<feature type="domain" description="GGDEF" evidence="2">
    <location>
        <begin position="266"/>
        <end position="401"/>
    </location>
</feature>
<name>A0A2K9EEA1_9FIRM</name>
<dbReference type="PANTHER" id="PTHR45138">
    <property type="entry name" value="REGULATORY COMPONENTS OF SENSORY TRANSDUCTION SYSTEM"/>
    <property type="match status" value="1"/>
</dbReference>
<dbReference type="AlphaFoldDB" id="A0A2K9EEA1"/>
<dbReference type="SUPFAM" id="SSF55781">
    <property type="entry name" value="GAF domain-like"/>
    <property type="match status" value="1"/>
</dbReference>
<dbReference type="InterPro" id="IPR000160">
    <property type="entry name" value="GGDEF_dom"/>
</dbReference>
<dbReference type="Pfam" id="PF00990">
    <property type="entry name" value="GGDEF"/>
    <property type="match status" value="1"/>
</dbReference>
<dbReference type="GO" id="GO:0052621">
    <property type="term" value="F:diguanylate cyclase activity"/>
    <property type="evidence" value="ECO:0007669"/>
    <property type="project" value="TreeGrafter"/>
</dbReference>
<dbReference type="PANTHER" id="PTHR45138:SF9">
    <property type="entry name" value="DIGUANYLATE CYCLASE DGCM-RELATED"/>
    <property type="match status" value="1"/>
</dbReference>
<dbReference type="FunFam" id="3.30.70.270:FF:000001">
    <property type="entry name" value="Diguanylate cyclase domain protein"/>
    <property type="match status" value="1"/>
</dbReference>
<protein>
    <submittedName>
        <fullName evidence="3">Response regulator PleD</fullName>
    </submittedName>
</protein>
<gene>
    <name evidence="3" type="primary">pleD1</name>
    <name evidence="3" type="ORF">HVS_01215</name>
</gene>
<dbReference type="InterPro" id="IPR029016">
    <property type="entry name" value="GAF-like_dom_sf"/>
</dbReference>
<sequence>MFKKSPLKKRLGTFSLTIIAILAAIALSVPTYIVFDWCSNNVKLSLTLLATIYSGILYLVIVIILGILLTILSKQHAHAKELKNFKNFTDVLHRSSSEIEVYETLYTFVRNMHLVNHVTLFYRNDRSVNDITWQRITNERMPLCRMEPRYCPLIKYGRECYVKNIATDITCAFQLPEHKTGSYVCLPITNGNLTLGILQLYTKSRYFFDDTIISKLKSYIEVAKPIISSKRTLHQLNKKATTDKLTKLYNRSFLEQYLENQIETSSKLSIIMLDIDHFKRINDTYGHAAGDEVLVVFSQVILRCLRRTDLVARYGGEEFVAILPATDTGTAMAIAERIRESVALEPMPKINNIQIPNITCSLGVSAFPMFATNKQTLLKTADVALYKAKQAGRNCVKLYMKEMGL</sequence>
<dbReference type="RefSeq" id="WP_101298637.1">
    <property type="nucleotide sequence ID" value="NZ_CP025197.1"/>
</dbReference>
<keyword evidence="1" id="KW-0472">Membrane</keyword>
<dbReference type="EMBL" id="CP025197">
    <property type="protein sequence ID" value="AUG56213.1"/>
    <property type="molecule type" value="Genomic_DNA"/>
</dbReference>
<keyword evidence="4" id="KW-1185">Reference proteome</keyword>
<evidence type="ECO:0000256" key="1">
    <source>
        <dbReference type="SAM" id="Phobius"/>
    </source>
</evidence>
<dbReference type="PROSITE" id="PS50887">
    <property type="entry name" value="GGDEF"/>
    <property type="match status" value="1"/>
</dbReference>
<keyword evidence="1" id="KW-0812">Transmembrane</keyword>
<dbReference type="SUPFAM" id="SSF55073">
    <property type="entry name" value="Nucleotide cyclase"/>
    <property type="match status" value="1"/>
</dbReference>
<keyword evidence="1" id="KW-1133">Transmembrane helix</keyword>
<dbReference type="Gene3D" id="3.30.450.40">
    <property type="match status" value="1"/>
</dbReference>
<dbReference type="CDD" id="cd01949">
    <property type="entry name" value="GGDEF"/>
    <property type="match status" value="1"/>
</dbReference>
<dbReference type="KEGG" id="hsc:HVS_01215"/>
<evidence type="ECO:0000313" key="3">
    <source>
        <dbReference type="EMBL" id="AUG56213.1"/>
    </source>
</evidence>
<evidence type="ECO:0000259" key="2">
    <source>
        <dbReference type="PROSITE" id="PS50887"/>
    </source>
</evidence>
<dbReference type="NCBIfam" id="TIGR00254">
    <property type="entry name" value="GGDEF"/>
    <property type="match status" value="1"/>
</dbReference>
<dbReference type="Gene3D" id="3.30.70.270">
    <property type="match status" value="1"/>
</dbReference>
<dbReference type="InterPro" id="IPR050469">
    <property type="entry name" value="Diguanylate_Cyclase"/>
</dbReference>
<accession>A0A2K9EEA1</accession>
<feature type="transmembrane region" description="Helical" evidence="1">
    <location>
        <begin position="47"/>
        <end position="72"/>
    </location>
</feature>
<organism evidence="3 4">
    <name type="scientific">Acetivibrio saccincola</name>
    <dbReference type="NCBI Taxonomy" id="1677857"/>
    <lineage>
        <taxon>Bacteria</taxon>
        <taxon>Bacillati</taxon>
        <taxon>Bacillota</taxon>
        <taxon>Clostridia</taxon>
        <taxon>Eubacteriales</taxon>
        <taxon>Oscillospiraceae</taxon>
        <taxon>Acetivibrio</taxon>
    </lineage>
</organism>
<dbReference type="SMART" id="SM00267">
    <property type="entry name" value="GGDEF"/>
    <property type="match status" value="1"/>
</dbReference>